<dbReference type="Pfam" id="PF01757">
    <property type="entry name" value="Acyl_transf_3"/>
    <property type="match status" value="1"/>
</dbReference>
<dbReference type="AlphaFoldDB" id="D7A9K8"/>
<keyword evidence="1" id="KW-0812">Transmembrane</keyword>
<dbReference type="GO" id="GO:0009103">
    <property type="term" value="P:lipopolysaccharide biosynthetic process"/>
    <property type="evidence" value="ECO:0007669"/>
    <property type="project" value="TreeGrafter"/>
</dbReference>
<feature type="transmembrane region" description="Helical" evidence="1">
    <location>
        <begin position="242"/>
        <end position="262"/>
    </location>
</feature>
<reference evidence="4 5" key="1">
    <citation type="journal article" date="2012" name="Stand. Genomic Sci.">
        <title>Complete genome sequence of the facultatively chemolithoautotrophic and methylotrophic alpha Proteobacterium Starkeya novella type strain (ATCC 8093(T)).</title>
        <authorList>
            <person name="Kappler U."/>
            <person name="Davenport K."/>
            <person name="Beatson S."/>
            <person name="Lucas S."/>
            <person name="Lapidus A."/>
            <person name="Copeland A."/>
            <person name="Berry K.W."/>
            <person name="Glavina Del Rio T."/>
            <person name="Hammon N."/>
            <person name="Dalin E."/>
            <person name="Tice H."/>
            <person name="Pitluck S."/>
            <person name="Richardson P."/>
            <person name="Bruce D."/>
            <person name="Goodwin L.A."/>
            <person name="Han C."/>
            <person name="Tapia R."/>
            <person name="Detter J.C."/>
            <person name="Chang Y.J."/>
            <person name="Jeffries C.D."/>
            <person name="Land M."/>
            <person name="Hauser L."/>
            <person name="Kyrpides N.C."/>
            <person name="Goker M."/>
            <person name="Ivanova N."/>
            <person name="Klenk H.P."/>
            <person name="Woyke T."/>
        </authorList>
    </citation>
    <scope>NUCLEOTIDE SEQUENCE [LARGE SCALE GENOMIC DNA]</scope>
    <source>
        <strain evidence="5">ATCC 8093 / DSM 506 / JCM 20403 / CCM 1077 / IAM 12100 / NBRC 12443 / NCIMB 10456</strain>
    </source>
</reference>
<name>D7A9K8_ANCN5</name>
<evidence type="ECO:0000313" key="4">
    <source>
        <dbReference type="EMBL" id="ADH90770.1"/>
    </source>
</evidence>
<feature type="domain" description="SGNH" evidence="3">
    <location>
        <begin position="418"/>
        <end position="661"/>
    </location>
</feature>
<dbReference type="InterPro" id="IPR043968">
    <property type="entry name" value="SGNH"/>
</dbReference>
<evidence type="ECO:0000256" key="1">
    <source>
        <dbReference type="SAM" id="Phobius"/>
    </source>
</evidence>
<dbReference type="Proteomes" id="UP000006633">
    <property type="component" value="Chromosome"/>
</dbReference>
<dbReference type="Pfam" id="PF19040">
    <property type="entry name" value="SGNH"/>
    <property type="match status" value="1"/>
</dbReference>
<feature type="transmembrane region" description="Helical" evidence="1">
    <location>
        <begin position="135"/>
        <end position="155"/>
    </location>
</feature>
<dbReference type="OrthoDB" id="9796461at2"/>
<keyword evidence="1" id="KW-0472">Membrane</keyword>
<feature type="domain" description="Acyltransferase 3" evidence="2">
    <location>
        <begin position="5"/>
        <end position="324"/>
    </location>
</feature>
<dbReference type="STRING" id="639283.Snov_3496"/>
<dbReference type="EMBL" id="CP002026">
    <property type="protein sequence ID" value="ADH90770.1"/>
    <property type="molecule type" value="Genomic_DNA"/>
</dbReference>
<dbReference type="InterPro" id="IPR002656">
    <property type="entry name" value="Acyl_transf_3_dom"/>
</dbReference>
<dbReference type="GO" id="GO:0016747">
    <property type="term" value="F:acyltransferase activity, transferring groups other than amino-acyl groups"/>
    <property type="evidence" value="ECO:0007669"/>
    <property type="project" value="InterPro"/>
</dbReference>
<evidence type="ECO:0000313" key="5">
    <source>
        <dbReference type="Proteomes" id="UP000006633"/>
    </source>
</evidence>
<dbReference type="RefSeq" id="WP_013168271.1">
    <property type="nucleotide sequence ID" value="NC_014217.1"/>
</dbReference>
<feature type="transmembrane region" description="Helical" evidence="1">
    <location>
        <begin position="161"/>
        <end position="177"/>
    </location>
</feature>
<dbReference type="KEGG" id="sno:Snov_3496"/>
<evidence type="ECO:0000259" key="2">
    <source>
        <dbReference type="Pfam" id="PF01757"/>
    </source>
</evidence>
<proteinExistence type="predicted"/>
<dbReference type="GO" id="GO:0016020">
    <property type="term" value="C:membrane"/>
    <property type="evidence" value="ECO:0007669"/>
    <property type="project" value="TreeGrafter"/>
</dbReference>
<gene>
    <name evidence="4" type="ordered locus">Snov_3496</name>
</gene>
<protein>
    <submittedName>
        <fullName evidence="4">Acyltransferase 3</fullName>
    </submittedName>
</protein>
<keyword evidence="4" id="KW-0808">Transferase</keyword>
<feature type="transmembrane region" description="Helical" evidence="1">
    <location>
        <begin position="269"/>
        <end position="288"/>
    </location>
</feature>
<accession>D7A9K8</accession>
<dbReference type="eggNOG" id="COG1835">
    <property type="taxonomic scope" value="Bacteria"/>
</dbReference>
<feature type="transmembrane region" description="Helical" evidence="1">
    <location>
        <begin position="9"/>
        <end position="26"/>
    </location>
</feature>
<dbReference type="SUPFAM" id="SSF52266">
    <property type="entry name" value="SGNH hydrolase"/>
    <property type="match status" value="1"/>
</dbReference>
<feature type="transmembrane region" description="Helical" evidence="1">
    <location>
        <begin position="339"/>
        <end position="364"/>
    </location>
</feature>
<feature type="transmembrane region" description="Helical" evidence="1">
    <location>
        <begin position="219"/>
        <end position="236"/>
    </location>
</feature>
<dbReference type="PANTHER" id="PTHR23028:SF53">
    <property type="entry name" value="ACYL_TRANSF_3 DOMAIN-CONTAINING PROTEIN"/>
    <property type="match status" value="1"/>
</dbReference>
<dbReference type="InterPro" id="IPR050879">
    <property type="entry name" value="Acyltransferase_3"/>
</dbReference>
<dbReference type="HOGENOM" id="CLU_005679_10_4_5"/>
<feature type="transmembrane region" description="Helical" evidence="1">
    <location>
        <begin position="308"/>
        <end position="327"/>
    </location>
</feature>
<dbReference type="PANTHER" id="PTHR23028">
    <property type="entry name" value="ACETYLTRANSFERASE"/>
    <property type="match status" value="1"/>
</dbReference>
<evidence type="ECO:0000259" key="3">
    <source>
        <dbReference type="Pfam" id="PF19040"/>
    </source>
</evidence>
<keyword evidence="4" id="KW-0012">Acyltransferase</keyword>
<sequence>MQYRPEIDGLRAVAVLPVILFHAGIAPFSGGFVGVDVFFVISGYLITTLIAAEMEEGKFSLLRFYERRARRILPALFLVMACCIPFAWMWMFPAQFEEFAASVVAVVLFVSNILFWSEVGYFGPVADEQPLLHTWSLAVEEQFYIVFPLLLLLLWRFGRQRVLGFVIVLSLLSLWLAEQGARHHPEANFYLIHTRAWELGAGAICALVMRGGPPRPHTLLSLAGLGLILFSVFAYSEATPFPSLYALAPVGGTALIILFAGPATLTGRVLALPPLVGIGLISYSAYLWHQPLFAFARIRSLDAPGPGLMLALSVLSIGLAYLSWRFVERPFRAGGTRRIGRRAVFGSAFGAAVLLVGFGMFGYLNDGAPFRLPDKAVALLAYEDDVEATAAVEPCRFNAARPLQAQPVAACSGYMVDGKADVVFIGDSHSAGISPAVQEALKKEGISSYATSYAACIGLPGFYRVGLPRPEECDKYNRDMMKFAKAHGTKVVVITSRFAAYTEGRGFDNREGGVETRLTLPTELIGTTGRNAWTDPDRKARIVGALKSKVEAVADEIDVVLVYPIPEAGWNVPRRAARMAMAGEGGDFALTTSYDVYRTRNADVVAALDAVDRPNVFRVHPDGVLCDAASGRCRNADQDVALYADGNHLSDAGAQLLAPAIVSQIKKAMASGDDRQVAR</sequence>
<keyword evidence="1" id="KW-1133">Transmembrane helix</keyword>
<organism evidence="4 5">
    <name type="scientific">Ancylobacter novellus (strain ATCC 8093 / DSM 506 / JCM 20403 / CCM 1077 / IAM 12100 / NBRC 12443 / NCIMB 10456)</name>
    <name type="common">Starkeya novella</name>
    <dbReference type="NCBI Taxonomy" id="639283"/>
    <lineage>
        <taxon>Bacteria</taxon>
        <taxon>Pseudomonadati</taxon>
        <taxon>Pseudomonadota</taxon>
        <taxon>Alphaproteobacteria</taxon>
        <taxon>Hyphomicrobiales</taxon>
        <taxon>Xanthobacteraceae</taxon>
        <taxon>Ancylobacter</taxon>
    </lineage>
</organism>
<keyword evidence="5" id="KW-1185">Reference proteome</keyword>
<feature type="transmembrane region" description="Helical" evidence="1">
    <location>
        <begin position="72"/>
        <end position="93"/>
    </location>
</feature>
<dbReference type="eggNOG" id="COG0079">
    <property type="taxonomic scope" value="Bacteria"/>
</dbReference>
<feature type="transmembrane region" description="Helical" evidence="1">
    <location>
        <begin position="99"/>
        <end position="123"/>
    </location>
</feature>